<evidence type="ECO:0008006" key="5">
    <source>
        <dbReference type="Google" id="ProtNLM"/>
    </source>
</evidence>
<evidence type="ECO:0000256" key="2">
    <source>
        <dbReference type="SAM" id="Phobius"/>
    </source>
</evidence>
<feature type="transmembrane region" description="Helical" evidence="2">
    <location>
        <begin position="254"/>
        <end position="278"/>
    </location>
</feature>
<accession>A0A836HP38</accession>
<keyword evidence="2" id="KW-0472">Membrane</keyword>
<feature type="transmembrane region" description="Helical" evidence="2">
    <location>
        <begin position="319"/>
        <end position="340"/>
    </location>
</feature>
<organism evidence="3 4">
    <name type="scientific">Leishmania martiniquensis</name>
    <dbReference type="NCBI Taxonomy" id="1580590"/>
    <lineage>
        <taxon>Eukaryota</taxon>
        <taxon>Discoba</taxon>
        <taxon>Euglenozoa</taxon>
        <taxon>Kinetoplastea</taxon>
        <taxon>Metakinetoplastina</taxon>
        <taxon>Trypanosomatida</taxon>
        <taxon>Trypanosomatidae</taxon>
        <taxon>Leishmaniinae</taxon>
        <taxon>Leishmania</taxon>
    </lineage>
</organism>
<comment type="caution">
    <text evidence="3">The sequence shown here is derived from an EMBL/GenBank/DDBJ whole genome shotgun (WGS) entry which is preliminary data.</text>
</comment>
<dbReference type="GeneID" id="92517958"/>
<feature type="region of interest" description="Disordered" evidence="1">
    <location>
        <begin position="1"/>
        <end position="22"/>
    </location>
</feature>
<evidence type="ECO:0000313" key="4">
    <source>
        <dbReference type="Proteomes" id="UP000673552"/>
    </source>
</evidence>
<proteinExistence type="predicted"/>
<reference evidence="3 4" key="1">
    <citation type="submission" date="2021-03" db="EMBL/GenBank/DDBJ databases">
        <title>Leishmania (Mundinia) martiniquensis Genome sequencing and assembly.</title>
        <authorList>
            <person name="Almutairi H."/>
            <person name="Gatherer D."/>
        </authorList>
    </citation>
    <scope>NUCLEOTIDE SEQUENCE [LARGE SCALE GENOMIC DNA]</scope>
    <source>
        <strain evidence="3">LSCM1</strain>
    </source>
</reference>
<dbReference type="PANTHER" id="PTHR42253">
    <property type="entry name" value="TRANSMEMBRANE PROTEIN-RELATED"/>
    <property type="match status" value="1"/>
</dbReference>
<keyword evidence="2" id="KW-0812">Transmembrane</keyword>
<dbReference type="AlphaFoldDB" id="A0A836HP38"/>
<feature type="region of interest" description="Disordered" evidence="1">
    <location>
        <begin position="427"/>
        <end position="452"/>
    </location>
</feature>
<feature type="compositionally biased region" description="Low complexity" evidence="1">
    <location>
        <begin position="89"/>
        <end position="99"/>
    </location>
</feature>
<keyword evidence="4" id="KW-1185">Reference proteome</keyword>
<feature type="region of interest" description="Disordered" evidence="1">
    <location>
        <begin position="505"/>
        <end position="524"/>
    </location>
</feature>
<feature type="transmembrane region" description="Helical" evidence="2">
    <location>
        <begin position="347"/>
        <end position="369"/>
    </location>
</feature>
<feature type="transmembrane region" description="Helical" evidence="2">
    <location>
        <begin position="290"/>
        <end position="313"/>
    </location>
</feature>
<feature type="transmembrane region" description="Helical" evidence="2">
    <location>
        <begin position="381"/>
        <end position="399"/>
    </location>
</feature>
<feature type="transmembrane region" description="Helical" evidence="2">
    <location>
        <begin position="217"/>
        <end position="242"/>
    </location>
</feature>
<evidence type="ECO:0000256" key="1">
    <source>
        <dbReference type="SAM" id="MobiDB-lite"/>
    </source>
</evidence>
<dbReference type="EMBL" id="JAFEUZ010000003">
    <property type="protein sequence ID" value="KAG5487740.1"/>
    <property type="molecule type" value="Genomic_DNA"/>
</dbReference>
<gene>
    <name evidence="3" type="ORF">LSCM1_08106</name>
</gene>
<protein>
    <recommendedName>
        <fullName evidence="5">Transmembrane protein</fullName>
    </recommendedName>
</protein>
<dbReference type="RefSeq" id="XP_067181551.1">
    <property type="nucleotide sequence ID" value="XM_067325446.1"/>
</dbReference>
<feature type="transmembrane region" description="Helical" evidence="2">
    <location>
        <begin position="660"/>
        <end position="681"/>
    </location>
</feature>
<feature type="compositionally biased region" description="Low complexity" evidence="1">
    <location>
        <begin position="71"/>
        <end position="82"/>
    </location>
</feature>
<evidence type="ECO:0000313" key="3">
    <source>
        <dbReference type="EMBL" id="KAG5487740.1"/>
    </source>
</evidence>
<keyword evidence="2" id="KW-1133">Transmembrane helix</keyword>
<dbReference type="PANTHER" id="PTHR42253:SF1">
    <property type="entry name" value="TRANSMEMBRANE PROTEIN"/>
    <property type="match status" value="1"/>
</dbReference>
<dbReference type="KEGG" id="lmat:92517958"/>
<dbReference type="OrthoDB" id="264057at2759"/>
<name>A0A836HP38_9TRYP</name>
<feature type="transmembrane region" description="Helical" evidence="2">
    <location>
        <begin position="720"/>
        <end position="740"/>
    </location>
</feature>
<dbReference type="Proteomes" id="UP000673552">
    <property type="component" value="Chromosome 3"/>
</dbReference>
<feature type="region of interest" description="Disordered" evidence="1">
    <location>
        <begin position="71"/>
        <end position="99"/>
    </location>
</feature>
<sequence length="777" mass="83117">MEGVSLGVEAMTGALPPEGQRSPLMREGISGAMAAATVAAFADSRRNTLPDEEDLSNATCVSSPAAVATTSAIASSRPRALPTSPPSSPTGSLLASGTSVASSLTETSVEVERYPVRGAAATAAVDNGAVEVAVATGMAARCVEPTTRDGFVDAASISTSAPCAAPSSPVTVPAPAHDAGSAVIALICSLPRRAAYVVVPSLCAIRKRLQTMSPKQFLWVTFLVALVMVGNFMQIVMLNFWLISFPSDGAPGNYTAFAVPGIFFAVLFVLLLGAYTAIRRPSLSFARHAHGWVILTAVGLCDAVNSWMATYAASYTSEVLQALFSNLCPLYAVFLSKWILRDTRRYANPYIVSVFVLTICGILAASLYGVIKDHNMGEGKWWILIFFLSMPFRVLMNVWQSLYMIVYTRDPKFVSWMRARLTNAEEGAEPASSAVHHSDEGTPNTSGTFVRGGAGDRVGPASLLDVGYAKAASPIMRYGGRGSMGRLDDDDEKDLRVAGFGEQPKTKRTGAVKHGSADASDGYALPNSTEARALVTHDGTGGTPVVVPATSPDEPVASPVGEHHVMYSLSGPEDGEDLRPTAGAAPPLPTETMFTVRYSQGDDTIVKLVMLAGETTMQMCFTLALLPADALPWWGNSDTVSATWDNFVDGVRCVFTIRENFLYCLLYTLGFVFTYVGCAYLNHYSAALCSIVTQLSSPLTALMLVIVPSWNVQVEGDSPWYYNLIAILFLSVAALVYVMWEEMTDAEKVQAEYELKMKELRVRPSSHEAPHSVTIQG</sequence>